<dbReference type="KEGG" id="ahb:bsdtb5_42730"/>
<dbReference type="InterPro" id="IPR012340">
    <property type="entry name" value="NA-bd_OB-fold"/>
</dbReference>
<comment type="similarity">
    <text evidence="1">Belongs to the bacterial ribosomal protein bS1 family.</text>
</comment>
<keyword evidence="6" id="KW-1185">Reference proteome</keyword>
<accession>A0A7R7IGC5</accession>
<organism evidence="5 6">
    <name type="scientific">Anaeromicropila herbilytica</name>
    <dbReference type="NCBI Taxonomy" id="2785025"/>
    <lineage>
        <taxon>Bacteria</taxon>
        <taxon>Bacillati</taxon>
        <taxon>Bacillota</taxon>
        <taxon>Clostridia</taxon>
        <taxon>Lachnospirales</taxon>
        <taxon>Lachnospiraceae</taxon>
        <taxon>Anaeromicropila</taxon>
    </lineage>
</organism>
<dbReference type="CDD" id="cd05687">
    <property type="entry name" value="S1_RPS1_repeat_ec1_hs1"/>
    <property type="match status" value="1"/>
</dbReference>
<protein>
    <recommendedName>
        <fullName evidence="4">S1 motif domain-containing protein</fullName>
    </recommendedName>
</protein>
<dbReference type="CDD" id="cd04465">
    <property type="entry name" value="S1_RPS1_repeat_ec2_hs2"/>
    <property type="match status" value="1"/>
</dbReference>
<dbReference type="AlphaFoldDB" id="A0A7R7IGC5"/>
<dbReference type="GO" id="GO:0003735">
    <property type="term" value="F:structural constituent of ribosome"/>
    <property type="evidence" value="ECO:0007669"/>
    <property type="project" value="TreeGrafter"/>
</dbReference>
<dbReference type="SUPFAM" id="SSF50249">
    <property type="entry name" value="Nucleic acid-binding proteins"/>
    <property type="match status" value="2"/>
</dbReference>
<sequence length="337" mass="36533">MCYVMVRIMTNESNTTNDILNEDVTEVSSLPEENQEVVPSMDDFKDELNRSFKKIDEGDIVKGKVIGISDAEVTIDLSYYAEGIIPIAELSNDPHFSIKGDVTLGEEISALVLRTDDGEGNILLSRKKADDILAWDSLKAVMEAKDHRKVKVAQAVNGGVVTYLNGIRAFIPASQLSLSYVEDLESFVGKTLEVVIITVDESAKKLVLSAKEVEKEKAIDDKNSKISKLQLGLVTTGVVEKIAPYGAFVTIGDGLSGLVHISQICGKRIKSPSEVLKEGEEVTVKIIDIKDGKVSLSIKAVEDKEDVLDDVEEAPMEYSSDGDAATGLASLLANIKL</sequence>
<evidence type="ECO:0000259" key="4">
    <source>
        <dbReference type="PROSITE" id="PS50126"/>
    </source>
</evidence>
<keyword evidence="2" id="KW-0689">Ribosomal protein</keyword>
<dbReference type="EMBL" id="AP024169">
    <property type="protein sequence ID" value="BCN32978.1"/>
    <property type="molecule type" value="Genomic_DNA"/>
</dbReference>
<dbReference type="PANTHER" id="PTHR10724">
    <property type="entry name" value="30S RIBOSOMAL PROTEIN S1"/>
    <property type="match status" value="1"/>
</dbReference>
<keyword evidence="3" id="KW-0687">Ribonucleoprotein</keyword>
<evidence type="ECO:0000313" key="5">
    <source>
        <dbReference type="EMBL" id="BCN32978.1"/>
    </source>
</evidence>
<evidence type="ECO:0000313" key="6">
    <source>
        <dbReference type="Proteomes" id="UP000595897"/>
    </source>
</evidence>
<feature type="domain" description="S1 motif" evidence="4">
    <location>
        <begin position="139"/>
        <end position="211"/>
    </location>
</feature>
<gene>
    <name evidence="5" type="ORF">bsdtb5_42730</name>
</gene>
<dbReference type="SMART" id="SM00316">
    <property type="entry name" value="S1"/>
    <property type="match status" value="3"/>
</dbReference>
<evidence type="ECO:0000256" key="2">
    <source>
        <dbReference type="ARBA" id="ARBA00022980"/>
    </source>
</evidence>
<feature type="domain" description="S1 motif" evidence="4">
    <location>
        <begin position="232"/>
        <end position="299"/>
    </location>
</feature>
<dbReference type="Gene3D" id="2.40.50.140">
    <property type="entry name" value="Nucleic acid-binding proteins"/>
    <property type="match status" value="3"/>
</dbReference>
<dbReference type="PROSITE" id="PS50126">
    <property type="entry name" value="S1"/>
    <property type="match status" value="3"/>
</dbReference>
<dbReference type="GO" id="GO:0022627">
    <property type="term" value="C:cytosolic small ribosomal subunit"/>
    <property type="evidence" value="ECO:0007669"/>
    <property type="project" value="TreeGrafter"/>
</dbReference>
<name>A0A7R7IGC5_9FIRM</name>
<dbReference type="InterPro" id="IPR003029">
    <property type="entry name" value="S1_domain"/>
</dbReference>
<dbReference type="GO" id="GO:0003729">
    <property type="term" value="F:mRNA binding"/>
    <property type="evidence" value="ECO:0007669"/>
    <property type="project" value="TreeGrafter"/>
</dbReference>
<dbReference type="GO" id="GO:0006412">
    <property type="term" value="P:translation"/>
    <property type="evidence" value="ECO:0007669"/>
    <property type="project" value="TreeGrafter"/>
</dbReference>
<evidence type="ECO:0000256" key="3">
    <source>
        <dbReference type="ARBA" id="ARBA00023274"/>
    </source>
</evidence>
<feature type="domain" description="S1 motif" evidence="4">
    <location>
        <begin position="58"/>
        <end position="127"/>
    </location>
</feature>
<reference evidence="5 6" key="1">
    <citation type="submission" date="2020-11" db="EMBL/GenBank/DDBJ databases">
        <title>Draft genome sequencing of a Lachnospiraceae strain isolated from anoxic soil subjected to BSD treatment.</title>
        <authorList>
            <person name="Uek A."/>
            <person name="Tonouchi A."/>
        </authorList>
    </citation>
    <scope>NUCLEOTIDE SEQUENCE [LARGE SCALE GENOMIC DNA]</scope>
    <source>
        <strain evidence="5 6">TB5</strain>
    </source>
</reference>
<dbReference type="PANTHER" id="PTHR10724:SF7">
    <property type="entry name" value="SMALL RIBOSOMAL SUBUNIT PROTEIN BS1C"/>
    <property type="match status" value="1"/>
</dbReference>
<evidence type="ECO:0000256" key="1">
    <source>
        <dbReference type="ARBA" id="ARBA00006767"/>
    </source>
</evidence>
<dbReference type="PRINTS" id="PR00681">
    <property type="entry name" value="RIBOSOMALS1"/>
</dbReference>
<proteinExistence type="inferred from homology"/>
<dbReference type="Pfam" id="PF00575">
    <property type="entry name" value="S1"/>
    <property type="match status" value="3"/>
</dbReference>
<dbReference type="InterPro" id="IPR050437">
    <property type="entry name" value="Ribos_protein_bS1-like"/>
</dbReference>
<dbReference type="InterPro" id="IPR035104">
    <property type="entry name" value="Ribosomal_protein_S1-like"/>
</dbReference>
<dbReference type="Proteomes" id="UP000595897">
    <property type="component" value="Chromosome"/>
</dbReference>